<dbReference type="EMBL" id="CM042887">
    <property type="protein sequence ID" value="KAI4329600.1"/>
    <property type="molecule type" value="Genomic_DNA"/>
</dbReference>
<name>A0ACB9N5N5_9MYRT</name>
<accession>A0ACB9N5N5</accession>
<proteinExistence type="predicted"/>
<comment type="caution">
    <text evidence="1">The sequence shown here is derived from an EMBL/GenBank/DDBJ whole genome shotgun (WGS) entry which is preliminary data.</text>
</comment>
<sequence>MDSINNFFSKGYGKLSNPSDAFPPPPPPPQPSRDRRHLLVVSSIFLLTLSLLFLLGALIHESTTEPPPESTNLLSSNVTSSILFVCRSTHHPDSCFHSIASSVNGSTTYPGDPVSILRLSLAVCSRELDKLSGSLAELGRGGSSNAGSRAAVEDCLAQIEDAASRVADSVRRIGVDGGIPNDDVMADVATWMSAAMTDGETCVDGLEESGSTAGADDQVKEGMRKAREYMSNSLAIAVNLKKIVREFDAELH</sequence>
<organism evidence="1 2">
    <name type="scientific">Melastoma candidum</name>
    <dbReference type="NCBI Taxonomy" id="119954"/>
    <lineage>
        <taxon>Eukaryota</taxon>
        <taxon>Viridiplantae</taxon>
        <taxon>Streptophyta</taxon>
        <taxon>Embryophyta</taxon>
        <taxon>Tracheophyta</taxon>
        <taxon>Spermatophyta</taxon>
        <taxon>Magnoliopsida</taxon>
        <taxon>eudicotyledons</taxon>
        <taxon>Gunneridae</taxon>
        <taxon>Pentapetalae</taxon>
        <taxon>rosids</taxon>
        <taxon>malvids</taxon>
        <taxon>Myrtales</taxon>
        <taxon>Melastomataceae</taxon>
        <taxon>Melastomatoideae</taxon>
        <taxon>Melastomateae</taxon>
        <taxon>Melastoma</taxon>
    </lineage>
</organism>
<keyword evidence="2" id="KW-1185">Reference proteome</keyword>
<gene>
    <name evidence="1" type="ORF">MLD38_027970</name>
</gene>
<evidence type="ECO:0000313" key="2">
    <source>
        <dbReference type="Proteomes" id="UP001057402"/>
    </source>
</evidence>
<evidence type="ECO:0000313" key="1">
    <source>
        <dbReference type="EMBL" id="KAI4329600.1"/>
    </source>
</evidence>
<dbReference type="Proteomes" id="UP001057402">
    <property type="component" value="Chromosome 8"/>
</dbReference>
<reference evidence="2" key="1">
    <citation type="journal article" date="2023" name="Front. Plant Sci.">
        <title>Chromosomal-level genome assembly of Melastoma candidum provides insights into trichome evolution.</title>
        <authorList>
            <person name="Zhong Y."/>
            <person name="Wu W."/>
            <person name="Sun C."/>
            <person name="Zou P."/>
            <person name="Liu Y."/>
            <person name="Dai S."/>
            <person name="Zhou R."/>
        </authorList>
    </citation>
    <scope>NUCLEOTIDE SEQUENCE [LARGE SCALE GENOMIC DNA]</scope>
</reference>
<protein>
    <submittedName>
        <fullName evidence="1">Uncharacterized protein</fullName>
    </submittedName>
</protein>